<dbReference type="Proteomes" id="UP000095286">
    <property type="component" value="Unplaced"/>
</dbReference>
<proteinExistence type="predicted"/>
<organism evidence="1 2">
    <name type="scientific">Rhabditophanes sp. KR3021</name>
    <dbReference type="NCBI Taxonomy" id="114890"/>
    <lineage>
        <taxon>Eukaryota</taxon>
        <taxon>Metazoa</taxon>
        <taxon>Ecdysozoa</taxon>
        <taxon>Nematoda</taxon>
        <taxon>Chromadorea</taxon>
        <taxon>Rhabditida</taxon>
        <taxon>Tylenchina</taxon>
        <taxon>Panagrolaimomorpha</taxon>
        <taxon>Strongyloidoidea</taxon>
        <taxon>Alloionematidae</taxon>
        <taxon>Rhabditophanes</taxon>
    </lineage>
</organism>
<sequence>KNDILSILLFHFFYRSTEWAVSYFIVALICFVPYVIFLMAMLNKDIIKLAAYKIMFFCGVINIVILVTIGFVGPFYQFMGYFYCHNKHIEHVLGSILIGFYNTRFTAEILLAFNRMIEIFVPRKAAYVFSKNKLRLYFCAIILFIIFNMFMFSFGSYSSRRHTYTFAVDLGNLTLKQDSNDSHLVYLNIDFFIFQYSHINWIIATGSSGLVMLFLNQALREVVKNWFQKKRVFLSSLVV</sequence>
<evidence type="ECO:0000313" key="1">
    <source>
        <dbReference type="Proteomes" id="UP000095286"/>
    </source>
</evidence>
<accession>A0AC35U8L5</accession>
<protein>
    <submittedName>
        <fullName evidence="2">G_PROTEIN_RECEP_F1_2 domain-containing protein</fullName>
    </submittedName>
</protein>
<name>A0AC35U8L5_9BILA</name>
<evidence type="ECO:0000313" key="2">
    <source>
        <dbReference type="WBParaSite" id="RSKR_0000877450.1"/>
    </source>
</evidence>
<dbReference type="WBParaSite" id="RSKR_0000877450.1">
    <property type="protein sequence ID" value="RSKR_0000877450.1"/>
    <property type="gene ID" value="RSKR_0000877450"/>
</dbReference>
<reference evidence="2" key="1">
    <citation type="submission" date="2016-11" db="UniProtKB">
        <authorList>
            <consortium name="WormBaseParasite"/>
        </authorList>
    </citation>
    <scope>IDENTIFICATION</scope>
    <source>
        <strain evidence="2">KR3021</strain>
    </source>
</reference>